<feature type="compositionally biased region" description="Basic and acidic residues" evidence="1">
    <location>
        <begin position="1"/>
        <end position="10"/>
    </location>
</feature>
<keyword evidence="2" id="KW-1133">Transmembrane helix</keyword>
<evidence type="ECO:0000256" key="2">
    <source>
        <dbReference type="SAM" id="Phobius"/>
    </source>
</evidence>
<name>A0A450S1A4_9GAMM</name>
<sequence>MANADNRDETQPDVGTKKVAAKKKATPRKKAGTKKKTQTKKAAAVKKQPAAVATESSSQDAAALAAHTSLPSMDEASVEEQKKARLSAKMEDMGLMPTNQTSQATPEAASAQEKPAKNPLIKSALFWLGSLAIIGAVMLLWLQEPKRGEQQNEPQPTNTAVEAEKPGQPAAIPTTSKKPLSEEKDSLSGTTKPLGQKDKHTKADTREEAVAPSPTPSDAGVTAPAKQEPAEKLADVDTEAKTDGNPATPAGREPQPTTPEQEAPKTEPESSTKQPGTKSPTDAIAEPEPSEKSAGGPSATTAEEQRTGRAAPAAGTPYGGYPQQPPYPYYRPAPGYGYPPGPYPYPAQSETGR</sequence>
<dbReference type="EMBL" id="CAADEY010000011">
    <property type="protein sequence ID" value="VFJ45422.1"/>
    <property type="molecule type" value="Genomic_DNA"/>
</dbReference>
<dbReference type="AlphaFoldDB" id="A0A450S1A4"/>
<feature type="compositionally biased region" description="Low complexity" evidence="1">
    <location>
        <begin position="308"/>
        <end position="322"/>
    </location>
</feature>
<keyword evidence="2" id="KW-0812">Transmembrane</keyword>
<proteinExistence type="predicted"/>
<feature type="compositionally biased region" description="Basic and acidic residues" evidence="1">
    <location>
        <begin position="195"/>
        <end position="209"/>
    </location>
</feature>
<feature type="compositionally biased region" description="Polar residues" evidence="1">
    <location>
        <begin position="271"/>
        <end position="280"/>
    </location>
</feature>
<feature type="region of interest" description="Disordered" evidence="1">
    <location>
        <begin position="147"/>
        <end position="353"/>
    </location>
</feature>
<feature type="compositionally biased region" description="Basic residues" evidence="1">
    <location>
        <begin position="19"/>
        <end position="39"/>
    </location>
</feature>
<protein>
    <submittedName>
        <fullName evidence="3">Uncharacterized protein</fullName>
    </submittedName>
</protein>
<organism evidence="3">
    <name type="scientific">Candidatus Kentrum sp. DK</name>
    <dbReference type="NCBI Taxonomy" id="2126562"/>
    <lineage>
        <taxon>Bacteria</taxon>
        <taxon>Pseudomonadati</taxon>
        <taxon>Pseudomonadota</taxon>
        <taxon>Gammaproteobacteria</taxon>
        <taxon>Candidatus Kentrum</taxon>
    </lineage>
</organism>
<evidence type="ECO:0000256" key="1">
    <source>
        <dbReference type="SAM" id="MobiDB-lite"/>
    </source>
</evidence>
<feature type="compositionally biased region" description="Low complexity" evidence="1">
    <location>
        <begin position="40"/>
        <end position="54"/>
    </location>
</feature>
<accession>A0A450S1A4</accession>
<feature type="compositionally biased region" description="Basic and acidic residues" evidence="1">
    <location>
        <begin position="228"/>
        <end position="242"/>
    </location>
</feature>
<gene>
    <name evidence="3" type="ORF">BECKDK2373C_GA0170839_101116</name>
</gene>
<reference evidence="3" key="1">
    <citation type="submission" date="2019-02" db="EMBL/GenBank/DDBJ databases">
        <authorList>
            <person name="Gruber-Vodicka R. H."/>
            <person name="Seah K. B. B."/>
        </authorList>
    </citation>
    <scope>NUCLEOTIDE SEQUENCE</scope>
    <source>
        <strain evidence="3">BECK_DK161</strain>
    </source>
</reference>
<keyword evidence="2" id="KW-0472">Membrane</keyword>
<feature type="compositionally biased region" description="Basic and acidic residues" evidence="1">
    <location>
        <begin position="79"/>
        <end position="92"/>
    </location>
</feature>
<feature type="region of interest" description="Disordered" evidence="1">
    <location>
        <begin position="1"/>
        <end position="117"/>
    </location>
</feature>
<feature type="compositionally biased region" description="Pro residues" evidence="1">
    <location>
        <begin position="323"/>
        <end position="345"/>
    </location>
</feature>
<evidence type="ECO:0000313" key="3">
    <source>
        <dbReference type="EMBL" id="VFJ45422.1"/>
    </source>
</evidence>
<feature type="transmembrane region" description="Helical" evidence="2">
    <location>
        <begin position="124"/>
        <end position="142"/>
    </location>
</feature>
<feature type="compositionally biased region" description="Polar residues" evidence="1">
    <location>
        <begin position="151"/>
        <end position="160"/>
    </location>
</feature>